<dbReference type="Gene3D" id="3.40.220.10">
    <property type="entry name" value="Leucine Aminopeptidase, subunit E, domain 1"/>
    <property type="match status" value="1"/>
</dbReference>
<dbReference type="SMART" id="SM00506">
    <property type="entry name" value="A1pp"/>
    <property type="match status" value="1"/>
</dbReference>
<dbReference type="GO" id="GO:0016798">
    <property type="term" value="F:hydrolase activity, acting on glycosyl bonds"/>
    <property type="evidence" value="ECO:0007669"/>
    <property type="project" value="UniProtKB-KW"/>
</dbReference>
<evidence type="ECO:0000256" key="5">
    <source>
        <dbReference type="ARBA" id="ARBA00022833"/>
    </source>
</evidence>
<organism evidence="10 11">
    <name type="scientific">Kutzneria buriramensis</name>
    <dbReference type="NCBI Taxonomy" id="1045776"/>
    <lineage>
        <taxon>Bacteria</taxon>
        <taxon>Bacillati</taxon>
        <taxon>Actinomycetota</taxon>
        <taxon>Actinomycetes</taxon>
        <taxon>Pseudonocardiales</taxon>
        <taxon>Pseudonocardiaceae</taxon>
        <taxon>Kutzneria</taxon>
    </lineage>
</organism>
<reference evidence="10 11" key="1">
    <citation type="submission" date="2018-08" db="EMBL/GenBank/DDBJ databases">
        <title>Genomic Encyclopedia of Archaeal and Bacterial Type Strains, Phase II (KMG-II): from individual species to whole genera.</title>
        <authorList>
            <person name="Goeker M."/>
        </authorList>
    </citation>
    <scope>NUCLEOTIDE SEQUENCE [LARGE SCALE GENOMIC DNA]</scope>
    <source>
        <strain evidence="10 11">DSM 45791</strain>
    </source>
</reference>
<comment type="caution">
    <text evidence="10">The sequence shown here is derived from an EMBL/GenBank/DDBJ whole genome shotgun (WGS) entry which is preliminary data.</text>
</comment>
<comment type="similarity">
    <text evidence="8">Belongs to the MacroD-type family. Zn-Macro subfamily.</text>
</comment>
<evidence type="ECO:0000256" key="3">
    <source>
        <dbReference type="ARBA" id="ARBA00022723"/>
    </source>
</evidence>
<comment type="catalytic activity">
    <reaction evidence="7">
        <text>4-O-(ADP-D-ribosyl)-L-aspartyl-[protein] + H2O = L-aspartyl-[protein] + ADP-D-ribose + H(+)</text>
        <dbReference type="Rhea" id="RHEA:54428"/>
        <dbReference type="Rhea" id="RHEA-COMP:9867"/>
        <dbReference type="Rhea" id="RHEA-COMP:13832"/>
        <dbReference type="ChEBI" id="CHEBI:15377"/>
        <dbReference type="ChEBI" id="CHEBI:15378"/>
        <dbReference type="ChEBI" id="CHEBI:29961"/>
        <dbReference type="ChEBI" id="CHEBI:57967"/>
        <dbReference type="ChEBI" id="CHEBI:138102"/>
    </reaction>
    <physiologicalReaction direction="left-to-right" evidence="7">
        <dbReference type="Rhea" id="RHEA:54429"/>
    </physiologicalReaction>
</comment>
<evidence type="ECO:0000256" key="2">
    <source>
        <dbReference type="ARBA" id="ARBA00018852"/>
    </source>
</evidence>
<dbReference type="InterPro" id="IPR043472">
    <property type="entry name" value="Macro_dom-like"/>
</dbReference>
<feature type="domain" description="Macro" evidence="9">
    <location>
        <begin position="77"/>
        <end position="266"/>
    </location>
</feature>
<proteinExistence type="inferred from homology"/>
<dbReference type="GO" id="GO:0046872">
    <property type="term" value="F:metal ion binding"/>
    <property type="evidence" value="ECO:0007669"/>
    <property type="project" value="UniProtKB-KW"/>
</dbReference>
<dbReference type="RefSeq" id="WP_116176503.1">
    <property type="nucleotide sequence ID" value="NZ_CP144375.1"/>
</dbReference>
<dbReference type="SUPFAM" id="SSF52949">
    <property type="entry name" value="Macro domain-like"/>
    <property type="match status" value="1"/>
</dbReference>
<gene>
    <name evidence="10" type="ORF">BCF44_10825</name>
</gene>
<dbReference type="Pfam" id="PF01661">
    <property type="entry name" value="Macro"/>
    <property type="match status" value="1"/>
</dbReference>
<evidence type="ECO:0000259" key="9">
    <source>
        <dbReference type="PROSITE" id="PS51154"/>
    </source>
</evidence>
<protein>
    <recommendedName>
        <fullName evidence="2">Protein-ADP-ribose hydrolase</fullName>
    </recommendedName>
</protein>
<accession>A0A3E0HFG6</accession>
<dbReference type="InterPro" id="IPR002589">
    <property type="entry name" value="Macro_dom"/>
</dbReference>
<dbReference type="PROSITE" id="PS51154">
    <property type="entry name" value="MACRO"/>
    <property type="match status" value="1"/>
</dbReference>
<keyword evidence="6" id="KW-0326">Glycosidase</keyword>
<evidence type="ECO:0000256" key="7">
    <source>
        <dbReference type="ARBA" id="ARBA00048482"/>
    </source>
</evidence>
<evidence type="ECO:0000256" key="6">
    <source>
        <dbReference type="ARBA" id="ARBA00023295"/>
    </source>
</evidence>
<dbReference type="EMBL" id="QUNO01000008">
    <property type="protein sequence ID" value="REH44545.1"/>
    <property type="molecule type" value="Genomic_DNA"/>
</dbReference>
<keyword evidence="3" id="KW-0479">Metal-binding</keyword>
<keyword evidence="5" id="KW-0862">Zinc</keyword>
<dbReference type="AlphaFoldDB" id="A0A3E0HFG6"/>
<comment type="cofactor">
    <cofactor evidence="1">
        <name>Zn(2+)</name>
        <dbReference type="ChEBI" id="CHEBI:29105"/>
    </cofactor>
</comment>
<keyword evidence="11" id="KW-1185">Reference proteome</keyword>
<evidence type="ECO:0000313" key="10">
    <source>
        <dbReference type="EMBL" id="REH44545.1"/>
    </source>
</evidence>
<dbReference type="PANTHER" id="PTHR11106:SF121">
    <property type="entry name" value="ADP-RIBOSE 1''-PHOSPHATE PHOSPHATASE"/>
    <property type="match status" value="1"/>
</dbReference>
<evidence type="ECO:0000256" key="8">
    <source>
        <dbReference type="ARBA" id="ARBA00093459"/>
    </source>
</evidence>
<dbReference type="PANTHER" id="PTHR11106">
    <property type="entry name" value="GANGLIOSIDE INDUCED DIFFERENTIATION ASSOCIATED PROTEIN 2-RELATED"/>
    <property type="match status" value="1"/>
</dbReference>
<evidence type="ECO:0000313" key="11">
    <source>
        <dbReference type="Proteomes" id="UP000256269"/>
    </source>
</evidence>
<dbReference type="OrthoDB" id="6194521at2"/>
<dbReference type="CDD" id="cd02908">
    <property type="entry name" value="Macro_OAADPr_deacetylase"/>
    <property type="match status" value="1"/>
</dbReference>
<evidence type="ECO:0000256" key="1">
    <source>
        <dbReference type="ARBA" id="ARBA00001947"/>
    </source>
</evidence>
<name>A0A3E0HFG6_9PSEU</name>
<sequence length="267" mass="28666">MPGSLRLDEPFRPAVPAASPDRFDALTEEALRRLGVEWDSSPRSVLRAALTVRETVPSSVIELLDALLSGENRLRPVVDPLRLPVALPGISVWRGDITTLAADAIVNAANSSLLGCFLPMHGCVDNAIHTVAGPRLRAACLEIADAPEPTGSAKITRGYHLPARYVLHTVGPIVHDAVTVAHDRALASCYRACLDLAAEFSPIRTIAFCGISTGVFGFPVDRAAGVALSTVVDWLDAHPGRFDRVVFDTFGAHDHAAYLEHLTAWTR</sequence>
<keyword evidence="4" id="KW-0378">Hydrolase</keyword>
<evidence type="ECO:0000256" key="4">
    <source>
        <dbReference type="ARBA" id="ARBA00022801"/>
    </source>
</evidence>
<dbReference type="Proteomes" id="UP000256269">
    <property type="component" value="Unassembled WGS sequence"/>
</dbReference>